<comment type="caution">
    <text evidence="1">The sequence shown here is derived from an EMBL/GenBank/DDBJ whole genome shotgun (WGS) entry which is preliminary data.</text>
</comment>
<accession>A0A9P8CNP9</accession>
<reference evidence="1" key="1">
    <citation type="journal article" date="2021" name="IMA Fungus">
        <title>Genomic characterization of three marine fungi, including Emericellopsis atlantica sp. nov. with signatures of a generalist lifestyle and marine biomass degradation.</title>
        <authorList>
            <person name="Hagestad O.C."/>
            <person name="Hou L."/>
            <person name="Andersen J.H."/>
            <person name="Hansen E.H."/>
            <person name="Altermark B."/>
            <person name="Li C."/>
            <person name="Kuhnert E."/>
            <person name="Cox R.J."/>
            <person name="Crous P.W."/>
            <person name="Spatafora J.W."/>
            <person name="Lail K."/>
            <person name="Amirebrahimi M."/>
            <person name="Lipzen A."/>
            <person name="Pangilinan J."/>
            <person name="Andreopoulos W."/>
            <person name="Hayes R.D."/>
            <person name="Ng V."/>
            <person name="Grigoriev I.V."/>
            <person name="Jackson S.A."/>
            <person name="Sutton T.D.S."/>
            <person name="Dobson A.D.W."/>
            <person name="Rama T."/>
        </authorList>
    </citation>
    <scope>NUCLEOTIDE SEQUENCE</scope>
    <source>
        <strain evidence="1">TS7</strain>
    </source>
</reference>
<evidence type="ECO:0000313" key="2">
    <source>
        <dbReference type="Proteomes" id="UP000887229"/>
    </source>
</evidence>
<sequence>MYQRTAKAALRGLNGPVSSVGNSCIKQFSTTSRQNLRALPTQTENAKLNEILNVIQDKIILPAYLPQKQRRIVFNPKKKGYLSQNPIDIEVEGHEHRFQTLNCHKDIPDARKKLYDAIDTMESKEDWANVGTILWGYRKAGVRLNQRAYDKIIRLACDSGNVGMVIGCLKQAHLTGMWITEREQVIRIVNAINARWDGSLEQAKQSSSWVRTLVDIIQRPENAEQVSKAIEKRQLADSGLGMSPHFSVLGRTAMLQTRAVTIQAKTQAEESVEDDLVALKDDLATVQTLWAPQLKEGKALAENAELAQARPQRQASFSLNGSEYVKSLAWSIRGIRTSQQVAEEAAAPLLPLVDSLEQYAREFIESEAGNEARAEQWTKCFEEALDLKSSS</sequence>
<dbReference type="OrthoDB" id="5405126at2759"/>
<name>A0A9P8CNP9_9HYPO</name>
<dbReference type="EMBL" id="MU251258">
    <property type="protein sequence ID" value="KAG9253362.1"/>
    <property type="molecule type" value="Genomic_DNA"/>
</dbReference>
<proteinExistence type="predicted"/>
<keyword evidence="2" id="KW-1185">Reference proteome</keyword>
<dbReference type="Proteomes" id="UP000887229">
    <property type="component" value="Unassembled WGS sequence"/>
</dbReference>
<gene>
    <name evidence="1" type="ORF">F5Z01DRAFT_637614</name>
</gene>
<dbReference type="AlphaFoldDB" id="A0A9P8CNP9"/>
<dbReference type="GeneID" id="70293202"/>
<protein>
    <submittedName>
        <fullName evidence="1">Uncharacterized protein</fullName>
    </submittedName>
</protein>
<dbReference type="RefSeq" id="XP_046117286.1">
    <property type="nucleotide sequence ID" value="XM_046262299.1"/>
</dbReference>
<organism evidence="1 2">
    <name type="scientific">Emericellopsis atlantica</name>
    <dbReference type="NCBI Taxonomy" id="2614577"/>
    <lineage>
        <taxon>Eukaryota</taxon>
        <taxon>Fungi</taxon>
        <taxon>Dikarya</taxon>
        <taxon>Ascomycota</taxon>
        <taxon>Pezizomycotina</taxon>
        <taxon>Sordariomycetes</taxon>
        <taxon>Hypocreomycetidae</taxon>
        <taxon>Hypocreales</taxon>
        <taxon>Bionectriaceae</taxon>
        <taxon>Emericellopsis</taxon>
    </lineage>
</organism>
<evidence type="ECO:0000313" key="1">
    <source>
        <dbReference type="EMBL" id="KAG9253362.1"/>
    </source>
</evidence>